<keyword evidence="2" id="KW-0812">Transmembrane</keyword>
<dbReference type="Proteomes" id="UP000231742">
    <property type="component" value="Unassembled WGS sequence"/>
</dbReference>
<proteinExistence type="predicted"/>
<sequence>MEQTPPREPIHVASVRDSTEPDELSRASRIGRRIGRIALGASLVFAGISHLTFAREDFQAQVPDWQSFDQDFVVVASGVVEIALGSALIFAKKYRPHVGWVAAAFFIAIYPGNISQLVNQVDSLGLDTDLKRWIRMPFQPVLVLWALWSTGAWRAWRAYRRNEGRTLGA</sequence>
<evidence type="ECO:0000256" key="1">
    <source>
        <dbReference type="SAM" id="MobiDB-lite"/>
    </source>
</evidence>
<dbReference type="EMBL" id="PGFH01000001">
    <property type="protein sequence ID" value="PJJ81014.1"/>
    <property type="molecule type" value="Genomic_DNA"/>
</dbReference>
<dbReference type="PANTHER" id="PTHR36974">
    <property type="entry name" value="MEMBRANE PROTEIN-RELATED"/>
    <property type="match status" value="1"/>
</dbReference>
<feature type="region of interest" description="Disordered" evidence="1">
    <location>
        <begin position="1"/>
        <end position="20"/>
    </location>
</feature>
<accession>A0A2M9D5M4</accession>
<keyword evidence="2" id="KW-1133">Transmembrane helix</keyword>
<organism evidence="3 4">
    <name type="scientific">Salinibacterium amurskyense</name>
    <dbReference type="NCBI Taxonomy" id="205941"/>
    <lineage>
        <taxon>Bacteria</taxon>
        <taxon>Bacillati</taxon>
        <taxon>Actinomycetota</taxon>
        <taxon>Actinomycetes</taxon>
        <taxon>Micrococcales</taxon>
        <taxon>Microbacteriaceae</taxon>
        <taxon>Salinibacterium</taxon>
    </lineage>
</organism>
<dbReference type="PANTHER" id="PTHR36974:SF1">
    <property type="entry name" value="DOXX FAMILY MEMBRANE PROTEIN"/>
    <property type="match status" value="1"/>
</dbReference>
<protein>
    <submittedName>
        <fullName evidence="3">Putative membrane protein</fullName>
    </submittedName>
</protein>
<keyword evidence="4" id="KW-1185">Reference proteome</keyword>
<feature type="transmembrane region" description="Helical" evidence="2">
    <location>
        <begin position="98"/>
        <end position="118"/>
    </location>
</feature>
<keyword evidence="2" id="KW-0472">Membrane</keyword>
<feature type="transmembrane region" description="Helical" evidence="2">
    <location>
        <begin position="34"/>
        <end position="52"/>
    </location>
</feature>
<feature type="transmembrane region" description="Helical" evidence="2">
    <location>
        <begin position="72"/>
        <end position="91"/>
    </location>
</feature>
<evidence type="ECO:0000256" key="2">
    <source>
        <dbReference type="SAM" id="Phobius"/>
    </source>
</evidence>
<gene>
    <name evidence="3" type="ORF">CLV85_0181</name>
</gene>
<dbReference type="AlphaFoldDB" id="A0A2M9D5M4"/>
<reference evidence="3 4" key="1">
    <citation type="submission" date="2017-11" db="EMBL/GenBank/DDBJ databases">
        <title>Genomic Encyclopedia of Archaeal and Bacterial Type Strains, Phase II (KMG-II): From Individual Species to Whole Genera.</title>
        <authorList>
            <person name="Goeker M."/>
        </authorList>
    </citation>
    <scope>NUCLEOTIDE SEQUENCE [LARGE SCALE GENOMIC DNA]</scope>
    <source>
        <strain evidence="3 4">DSM 16400</strain>
    </source>
</reference>
<evidence type="ECO:0000313" key="3">
    <source>
        <dbReference type="EMBL" id="PJJ81014.1"/>
    </source>
</evidence>
<feature type="transmembrane region" description="Helical" evidence="2">
    <location>
        <begin position="138"/>
        <end position="156"/>
    </location>
</feature>
<evidence type="ECO:0000313" key="4">
    <source>
        <dbReference type="Proteomes" id="UP000231742"/>
    </source>
</evidence>
<comment type="caution">
    <text evidence="3">The sequence shown here is derived from an EMBL/GenBank/DDBJ whole genome shotgun (WGS) entry which is preliminary data.</text>
</comment>
<name>A0A2M9D5M4_9MICO</name>